<keyword evidence="2" id="KW-1185">Reference proteome</keyword>
<sequence>MLNWFRPYLPSRIIVPRRAAASGEARDLLTAVQRYLTVMRETGFWLDHELPQAAVLTCRAGTYYAQVLHGGHDRFAFATRMAPGLLAQTQEALTAAGFTEFPCCLADLAQLHAAAPAGGPPPEAVREIDTRFFASRELGEFHRMMGEWLAAQRVLEVVRDGTLDGRLRRAALANPEAAARRRDFAVDALQGRLTLPMQVGLAAAGLVSPKGVCLVRRIGSASFLRVAGREAKLWKIEASDPAVHYGLEFDATFWLLPAPPPRLATEDAAAAFLSGKPLCASRSDILPALRHAREWRPALALALLLRDGHGPEAVGAAVCMSTGDGIAYLLEVAGRRLMLCYTGAVCGLSDLEDDARIVAQIPLAELQREIDAFDARAKARLPACG</sequence>
<dbReference type="Proteomes" id="UP000219467">
    <property type="component" value="Unassembled WGS sequence"/>
</dbReference>
<name>A0A285CM78_9RHOB</name>
<proteinExistence type="predicted"/>
<organism evidence="1 2">
    <name type="scientific">Cereibacter ovatus</name>
    <dbReference type="NCBI Taxonomy" id="439529"/>
    <lineage>
        <taxon>Bacteria</taxon>
        <taxon>Pseudomonadati</taxon>
        <taxon>Pseudomonadota</taxon>
        <taxon>Alphaproteobacteria</taxon>
        <taxon>Rhodobacterales</taxon>
        <taxon>Paracoccaceae</taxon>
        <taxon>Cereibacter</taxon>
    </lineage>
</organism>
<dbReference type="EMBL" id="OAOQ01000002">
    <property type="protein sequence ID" value="SNX68670.1"/>
    <property type="molecule type" value="Genomic_DNA"/>
</dbReference>
<dbReference type="RefSeq" id="WP_141400039.1">
    <property type="nucleotide sequence ID" value="NZ_OAOQ01000002.1"/>
</dbReference>
<reference evidence="2" key="1">
    <citation type="submission" date="2017-08" db="EMBL/GenBank/DDBJ databases">
        <authorList>
            <person name="Varghese N."/>
            <person name="Submissions S."/>
        </authorList>
    </citation>
    <scope>NUCLEOTIDE SEQUENCE [LARGE SCALE GENOMIC DNA]</scope>
    <source>
        <strain evidence="2">JA234</strain>
    </source>
</reference>
<evidence type="ECO:0000313" key="1">
    <source>
        <dbReference type="EMBL" id="SNX68670.1"/>
    </source>
</evidence>
<evidence type="ECO:0000313" key="2">
    <source>
        <dbReference type="Proteomes" id="UP000219467"/>
    </source>
</evidence>
<dbReference type="AlphaFoldDB" id="A0A285CM78"/>
<dbReference type="OrthoDB" id="3720724at2"/>
<protein>
    <submittedName>
        <fullName evidence="1">Uncharacterized protein</fullName>
    </submittedName>
</protein>
<accession>A0A285CM78</accession>
<gene>
    <name evidence="1" type="ORF">SAMN05878503_102241</name>
</gene>